<evidence type="ECO:0000256" key="2">
    <source>
        <dbReference type="ARBA" id="ARBA00022475"/>
    </source>
</evidence>
<evidence type="ECO:0000313" key="13">
    <source>
        <dbReference type="Proteomes" id="UP000028760"/>
    </source>
</evidence>
<dbReference type="OMA" id="CRDTIFP"/>
<dbReference type="AlphaFoldDB" id="A0A087XCL9"/>
<dbReference type="InterPro" id="IPR051713">
    <property type="entry name" value="T-cell_Activation_Regulation"/>
</dbReference>
<reference evidence="12" key="2">
    <citation type="submission" date="2025-08" db="UniProtKB">
        <authorList>
            <consortium name="Ensembl"/>
        </authorList>
    </citation>
    <scope>IDENTIFICATION</scope>
</reference>
<evidence type="ECO:0000256" key="5">
    <source>
        <dbReference type="ARBA" id="ARBA00022989"/>
    </source>
</evidence>
<dbReference type="GO" id="GO:0071222">
    <property type="term" value="P:cellular response to lipopolysaccharide"/>
    <property type="evidence" value="ECO:0007669"/>
    <property type="project" value="TreeGrafter"/>
</dbReference>
<comment type="subcellular location">
    <subcellularLocation>
        <location evidence="1">Cell membrane</location>
        <topology evidence="1">Single-pass type I membrane protein</topology>
    </subcellularLocation>
</comment>
<evidence type="ECO:0000256" key="10">
    <source>
        <dbReference type="ARBA" id="ARBA00023319"/>
    </source>
</evidence>
<evidence type="ECO:0000256" key="8">
    <source>
        <dbReference type="ARBA" id="ARBA00023170"/>
    </source>
</evidence>
<dbReference type="Gene3D" id="2.60.40.10">
    <property type="entry name" value="Immunoglobulins"/>
    <property type="match status" value="1"/>
</dbReference>
<dbReference type="InterPro" id="IPR036179">
    <property type="entry name" value="Ig-like_dom_sf"/>
</dbReference>
<dbReference type="Pfam" id="PF07686">
    <property type="entry name" value="V-set"/>
    <property type="match status" value="1"/>
</dbReference>
<evidence type="ECO:0000259" key="11">
    <source>
        <dbReference type="PROSITE" id="PS50835"/>
    </source>
</evidence>
<accession>A0A087XCL9</accession>
<keyword evidence="4" id="KW-0732">Signal</keyword>
<dbReference type="GO" id="GO:0006955">
    <property type="term" value="P:immune response"/>
    <property type="evidence" value="ECO:0007669"/>
    <property type="project" value="TreeGrafter"/>
</dbReference>
<sequence>MCSVVLSPADQITMTAKPGDNVTLPCRAAENEAVIAAEWSRTDLESEPLLLCRDTIFPEGQCSCFQDQVSLQSQGHGDVSLILKNVTTNDTGTYECRVVQMINDRRKRSSLDIQPIRIFKLRVEPGQCFGPGSGASCIKESSVFTLKVGIILFKRCFQD</sequence>
<dbReference type="GO" id="GO:0007166">
    <property type="term" value="P:cell surface receptor signaling pathway"/>
    <property type="evidence" value="ECO:0007669"/>
    <property type="project" value="TreeGrafter"/>
</dbReference>
<dbReference type="InterPro" id="IPR013106">
    <property type="entry name" value="Ig_V-set"/>
</dbReference>
<dbReference type="GO" id="GO:0031295">
    <property type="term" value="P:T cell costimulation"/>
    <property type="evidence" value="ECO:0007669"/>
    <property type="project" value="TreeGrafter"/>
</dbReference>
<evidence type="ECO:0000256" key="1">
    <source>
        <dbReference type="ARBA" id="ARBA00004251"/>
    </source>
</evidence>
<dbReference type="InterPro" id="IPR007110">
    <property type="entry name" value="Ig-like_dom"/>
</dbReference>
<dbReference type="GO" id="GO:0009897">
    <property type="term" value="C:external side of plasma membrane"/>
    <property type="evidence" value="ECO:0007669"/>
    <property type="project" value="TreeGrafter"/>
</dbReference>
<name>A0A087XCL9_POEFO</name>
<organism evidence="12 13">
    <name type="scientific">Poecilia formosa</name>
    <name type="common">Amazon molly</name>
    <name type="synonym">Limia formosa</name>
    <dbReference type="NCBI Taxonomy" id="48698"/>
    <lineage>
        <taxon>Eukaryota</taxon>
        <taxon>Metazoa</taxon>
        <taxon>Chordata</taxon>
        <taxon>Craniata</taxon>
        <taxon>Vertebrata</taxon>
        <taxon>Euteleostomi</taxon>
        <taxon>Actinopterygii</taxon>
        <taxon>Neopterygii</taxon>
        <taxon>Teleostei</taxon>
        <taxon>Neoteleostei</taxon>
        <taxon>Acanthomorphata</taxon>
        <taxon>Ovalentaria</taxon>
        <taxon>Atherinomorphae</taxon>
        <taxon>Cyprinodontiformes</taxon>
        <taxon>Poeciliidae</taxon>
        <taxon>Poeciliinae</taxon>
        <taxon>Poecilia</taxon>
    </lineage>
</organism>
<evidence type="ECO:0000256" key="9">
    <source>
        <dbReference type="ARBA" id="ARBA00023180"/>
    </source>
</evidence>
<dbReference type="GO" id="GO:0042102">
    <property type="term" value="P:positive regulation of T cell proliferation"/>
    <property type="evidence" value="ECO:0007669"/>
    <property type="project" value="TreeGrafter"/>
</dbReference>
<keyword evidence="2" id="KW-1003">Cell membrane</keyword>
<keyword evidence="9" id="KW-0325">Glycoprotein</keyword>
<dbReference type="PROSITE" id="PS50835">
    <property type="entry name" value="IG_LIKE"/>
    <property type="match status" value="1"/>
</dbReference>
<dbReference type="EMBL" id="AYCK01012336">
    <property type="status" value="NOT_ANNOTATED_CDS"/>
    <property type="molecule type" value="Genomic_DNA"/>
</dbReference>
<dbReference type="SUPFAM" id="SSF48726">
    <property type="entry name" value="Immunoglobulin"/>
    <property type="match status" value="1"/>
</dbReference>
<dbReference type="InterPro" id="IPR013783">
    <property type="entry name" value="Ig-like_fold"/>
</dbReference>
<keyword evidence="3" id="KW-0812">Transmembrane</keyword>
<feature type="domain" description="Ig-like" evidence="11">
    <location>
        <begin position="8"/>
        <end position="114"/>
    </location>
</feature>
<evidence type="ECO:0000256" key="7">
    <source>
        <dbReference type="ARBA" id="ARBA00023157"/>
    </source>
</evidence>
<dbReference type="PANTHER" id="PTHR25466:SF14">
    <property type="entry name" value="BUTYROPHILIN SUBFAMILY 2 MEMBER A2-LIKE-RELATED"/>
    <property type="match status" value="1"/>
</dbReference>
<keyword evidence="7" id="KW-1015">Disulfide bond</keyword>
<evidence type="ECO:0000313" key="12">
    <source>
        <dbReference type="Ensembl" id="ENSPFOP00000003522.1"/>
    </source>
</evidence>
<dbReference type="SMART" id="SM00409">
    <property type="entry name" value="IG"/>
    <property type="match status" value="1"/>
</dbReference>
<dbReference type="PANTHER" id="PTHR25466">
    <property type="entry name" value="T-LYMPHOCYTE ACTIVATION ANTIGEN"/>
    <property type="match status" value="1"/>
</dbReference>
<evidence type="ECO:0000256" key="4">
    <source>
        <dbReference type="ARBA" id="ARBA00022729"/>
    </source>
</evidence>
<evidence type="ECO:0000256" key="6">
    <source>
        <dbReference type="ARBA" id="ARBA00023136"/>
    </source>
</evidence>
<keyword evidence="13" id="KW-1185">Reference proteome</keyword>
<dbReference type="Ensembl" id="ENSPFOT00000003528.1">
    <property type="protein sequence ID" value="ENSPFOP00000003522.1"/>
    <property type="gene ID" value="ENSPFOG00000003678.1"/>
</dbReference>
<keyword evidence="8" id="KW-0675">Receptor</keyword>
<proteinExistence type="predicted"/>
<keyword evidence="6" id="KW-0472">Membrane</keyword>
<dbReference type="GeneTree" id="ENSGT00940000172190"/>
<evidence type="ECO:0000256" key="3">
    <source>
        <dbReference type="ARBA" id="ARBA00022692"/>
    </source>
</evidence>
<keyword evidence="5" id="KW-1133">Transmembrane helix</keyword>
<dbReference type="Proteomes" id="UP000028760">
    <property type="component" value="Unassembled WGS sequence"/>
</dbReference>
<dbReference type="GO" id="GO:0042130">
    <property type="term" value="P:negative regulation of T cell proliferation"/>
    <property type="evidence" value="ECO:0007669"/>
    <property type="project" value="TreeGrafter"/>
</dbReference>
<dbReference type="STRING" id="48698.ENSPFOP00000003522"/>
<protein>
    <recommendedName>
        <fullName evidence="11">Ig-like domain-containing protein</fullName>
    </recommendedName>
</protein>
<reference evidence="12" key="3">
    <citation type="submission" date="2025-09" db="UniProtKB">
        <authorList>
            <consortium name="Ensembl"/>
        </authorList>
    </citation>
    <scope>IDENTIFICATION</scope>
</reference>
<keyword evidence="10" id="KW-0393">Immunoglobulin domain</keyword>
<dbReference type="InterPro" id="IPR003599">
    <property type="entry name" value="Ig_sub"/>
</dbReference>
<reference evidence="13" key="1">
    <citation type="submission" date="2013-10" db="EMBL/GenBank/DDBJ databases">
        <authorList>
            <person name="Schartl M."/>
            <person name="Warren W."/>
        </authorList>
    </citation>
    <scope>NUCLEOTIDE SEQUENCE [LARGE SCALE GENOMIC DNA]</scope>
    <source>
        <strain evidence="13">female</strain>
    </source>
</reference>